<evidence type="ECO:0000256" key="1">
    <source>
        <dbReference type="SAM" id="MobiDB-lite"/>
    </source>
</evidence>
<evidence type="ECO:0000313" key="3">
    <source>
        <dbReference type="Proteomes" id="UP001146793"/>
    </source>
</evidence>
<organism evidence="2 3">
    <name type="scientific">Anaeramoeba flamelloides</name>
    <dbReference type="NCBI Taxonomy" id="1746091"/>
    <lineage>
        <taxon>Eukaryota</taxon>
        <taxon>Metamonada</taxon>
        <taxon>Anaeramoebidae</taxon>
        <taxon>Anaeramoeba</taxon>
    </lineage>
</organism>
<dbReference type="EMBL" id="JANTQA010000032">
    <property type="protein sequence ID" value="KAJ3439614.1"/>
    <property type="molecule type" value="Genomic_DNA"/>
</dbReference>
<feature type="region of interest" description="Disordered" evidence="1">
    <location>
        <begin position="125"/>
        <end position="164"/>
    </location>
</feature>
<protein>
    <submittedName>
        <fullName evidence="2">Uncharacterized protein</fullName>
    </submittedName>
</protein>
<feature type="compositionally biased region" description="Acidic residues" evidence="1">
    <location>
        <begin position="44"/>
        <end position="58"/>
    </location>
</feature>
<accession>A0AAV7ZIH2</accession>
<sequence>MTVLYKWLSSTKDNIEEEVTIQDKEHINQIKTELQEVLNQEGMENQEEYESNSDEEIDLEKRKQKKIKKFKEQEESPNTNKKHKTNNESKKIKLLKEKSRKGFISYDEFNQRKDTEEFTQEIKYLSKSSQNLTLKKSKQANKKNNSKERKPKKDQDDDDLFTDF</sequence>
<dbReference type="AlphaFoldDB" id="A0AAV7ZIH2"/>
<name>A0AAV7ZIH2_9EUKA</name>
<reference evidence="2" key="1">
    <citation type="submission" date="2022-08" db="EMBL/GenBank/DDBJ databases">
        <title>Novel sulphate-reducing endosymbionts in the free-living metamonad Anaeramoeba.</title>
        <authorList>
            <person name="Jerlstrom-Hultqvist J."/>
            <person name="Cepicka I."/>
            <person name="Gallot-Lavallee L."/>
            <person name="Salas-Leiva D."/>
            <person name="Curtis B.A."/>
            <person name="Zahonova K."/>
            <person name="Pipaliya S."/>
            <person name="Dacks J."/>
            <person name="Roger A.J."/>
        </authorList>
    </citation>
    <scope>NUCLEOTIDE SEQUENCE</scope>
    <source>
        <strain evidence="2">Busselton2</strain>
    </source>
</reference>
<feature type="compositionally biased region" description="Basic and acidic residues" evidence="1">
    <location>
        <begin position="145"/>
        <end position="155"/>
    </location>
</feature>
<proteinExistence type="predicted"/>
<evidence type="ECO:0000313" key="2">
    <source>
        <dbReference type="EMBL" id="KAJ3439614.1"/>
    </source>
</evidence>
<comment type="caution">
    <text evidence="2">The sequence shown here is derived from an EMBL/GenBank/DDBJ whole genome shotgun (WGS) entry which is preliminary data.</text>
</comment>
<gene>
    <name evidence="2" type="ORF">M0812_15648</name>
</gene>
<feature type="region of interest" description="Disordered" evidence="1">
    <location>
        <begin position="43"/>
        <end position="94"/>
    </location>
</feature>
<dbReference type="Proteomes" id="UP001146793">
    <property type="component" value="Unassembled WGS sequence"/>
</dbReference>
<feature type="compositionally biased region" description="Basic and acidic residues" evidence="1">
    <location>
        <begin position="85"/>
        <end position="94"/>
    </location>
</feature>